<protein>
    <submittedName>
        <fullName evidence="9">Cysteine ABC transporter permease</fullName>
    </submittedName>
</protein>
<dbReference type="CDD" id="cd06261">
    <property type="entry name" value="TM_PBP2"/>
    <property type="match status" value="1"/>
</dbReference>
<organism evidence="9 10">
    <name type="scientific">Paenibacillus glacialis</name>
    <dbReference type="NCBI Taxonomy" id="494026"/>
    <lineage>
        <taxon>Bacteria</taxon>
        <taxon>Bacillati</taxon>
        <taxon>Bacillota</taxon>
        <taxon>Bacilli</taxon>
        <taxon>Bacillales</taxon>
        <taxon>Paenibacillaceae</taxon>
        <taxon>Paenibacillus</taxon>
    </lineage>
</organism>
<evidence type="ECO:0000256" key="6">
    <source>
        <dbReference type="ARBA" id="ARBA00023136"/>
    </source>
</evidence>
<keyword evidence="10" id="KW-1185">Reference proteome</keyword>
<dbReference type="GO" id="GO:0022857">
    <property type="term" value="F:transmembrane transporter activity"/>
    <property type="evidence" value="ECO:0007669"/>
    <property type="project" value="InterPro"/>
</dbReference>
<evidence type="ECO:0000256" key="5">
    <source>
        <dbReference type="ARBA" id="ARBA00022989"/>
    </source>
</evidence>
<dbReference type="Gene3D" id="1.10.3720.10">
    <property type="entry name" value="MetI-like"/>
    <property type="match status" value="1"/>
</dbReference>
<dbReference type="InterPro" id="IPR010065">
    <property type="entry name" value="AA_ABC_transptr_permease_3TM"/>
</dbReference>
<evidence type="ECO:0000256" key="1">
    <source>
        <dbReference type="ARBA" id="ARBA00004651"/>
    </source>
</evidence>
<dbReference type="EMBL" id="LVJH01000017">
    <property type="protein sequence ID" value="OAB42794.1"/>
    <property type="molecule type" value="Genomic_DNA"/>
</dbReference>
<evidence type="ECO:0000313" key="10">
    <source>
        <dbReference type="Proteomes" id="UP000076967"/>
    </source>
</evidence>
<dbReference type="GO" id="GO:0043190">
    <property type="term" value="C:ATP-binding cassette (ABC) transporter complex"/>
    <property type="evidence" value="ECO:0007669"/>
    <property type="project" value="InterPro"/>
</dbReference>
<evidence type="ECO:0000256" key="2">
    <source>
        <dbReference type="ARBA" id="ARBA00022448"/>
    </source>
</evidence>
<dbReference type="NCBIfam" id="TIGR01726">
    <property type="entry name" value="HEQRo_perm_3TM"/>
    <property type="match status" value="1"/>
</dbReference>
<proteinExistence type="inferred from homology"/>
<dbReference type="PROSITE" id="PS50928">
    <property type="entry name" value="ABC_TM1"/>
    <property type="match status" value="1"/>
</dbReference>
<dbReference type="SUPFAM" id="SSF161098">
    <property type="entry name" value="MetI-like"/>
    <property type="match status" value="1"/>
</dbReference>
<comment type="similarity">
    <text evidence="7">Belongs to the binding-protein-dependent transport system permease family.</text>
</comment>
<dbReference type="GO" id="GO:0006865">
    <property type="term" value="P:amino acid transport"/>
    <property type="evidence" value="ECO:0007669"/>
    <property type="project" value="TreeGrafter"/>
</dbReference>
<evidence type="ECO:0000256" key="7">
    <source>
        <dbReference type="RuleBase" id="RU363032"/>
    </source>
</evidence>
<dbReference type="InterPro" id="IPR043429">
    <property type="entry name" value="ArtM/GltK/GlnP/TcyL/YhdX-like"/>
</dbReference>
<dbReference type="InterPro" id="IPR000515">
    <property type="entry name" value="MetI-like"/>
</dbReference>
<keyword evidence="6 7" id="KW-0472">Membrane</keyword>
<feature type="transmembrane region" description="Helical" evidence="7">
    <location>
        <begin position="98"/>
        <end position="116"/>
    </location>
</feature>
<name>A0A168L237_9BACL</name>
<keyword evidence="5 7" id="KW-1133">Transmembrane helix</keyword>
<dbReference type="STRING" id="494026.PGLA_10010"/>
<dbReference type="InterPro" id="IPR035906">
    <property type="entry name" value="MetI-like_sf"/>
</dbReference>
<dbReference type="PANTHER" id="PTHR30614:SF43">
    <property type="entry name" value="L-CYSTINE TRANSPORT SYSTEM PERMEASE PROTEIN TCYM"/>
    <property type="match status" value="1"/>
</dbReference>
<evidence type="ECO:0000313" key="9">
    <source>
        <dbReference type="EMBL" id="OAB42794.1"/>
    </source>
</evidence>
<evidence type="ECO:0000259" key="8">
    <source>
        <dbReference type="PROSITE" id="PS50928"/>
    </source>
</evidence>
<keyword evidence="4 7" id="KW-0812">Transmembrane</keyword>
<dbReference type="PANTHER" id="PTHR30614">
    <property type="entry name" value="MEMBRANE COMPONENT OF AMINO ACID ABC TRANSPORTER"/>
    <property type="match status" value="1"/>
</dbReference>
<evidence type="ECO:0000256" key="3">
    <source>
        <dbReference type="ARBA" id="ARBA00022475"/>
    </source>
</evidence>
<evidence type="ECO:0000256" key="4">
    <source>
        <dbReference type="ARBA" id="ARBA00022692"/>
    </source>
</evidence>
<dbReference type="AlphaFoldDB" id="A0A168L237"/>
<comment type="caution">
    <text evidence="9">The sequence shown here is derived from an EMBL/GenBank/DDBJ whole genome shotgun (WGS) entry which is preliminary data.</text>
</comment>
<accession>A0A168L237</accession>
<feature type="transmembrane region" description="Helical" evidence="7">
    <location>
        <begin position="28"/>
        <end position="46"/>
    </location>
</feature>
<dbReference type="RefSeq" id="WP_068532138.1">
    <property type="nucleotide sequence ID" value="NZ_LVJH01000017.1"/>
</dbReference>
<keyword evidence="3" id="KW-1003">Cell membrane</keyword>
<reference evidence="9 10" key="1">
    <citation type="submission" date="2016-03" db="EMBL/GenBank/DDBJ databases">
        <title>Draft genome sequence of Paenibacillus glacialis DSM 22343.</title>
        <authorList>
            <person name="Shin S.-K."/>
            <person name="Yi H."/>
        </authorList>
    </citation>
    <scope>NUCLEOTIDE SEQUENCE [LARGE SCALE GENOMIC DNA]</scope>
    <source>
        <strain evidence="9 10">DSM 22343</strain>
    </source>
</reference>
<feature type="domain" description="ABC transmembrane type-1" evidence="8">
    <location>
        <begin position="19"/>
        <end position="220"/>
    </location>
</feature>
<sequence>MKIDPLFILTALLSLIKALPTTLIITVVSVSIGLILGSTVALIRIYRIPVLHRIAAAYVMFIRGTPMLMHLLLIYFGLPMLIDGISGTWGLPFHSNQIPLIGFVLISFSLTAGAYMSEVVRAGILAVNRGQIEAAYSVGMTTAQALRRIVLPQALSVCLPNLSNSLIGMLHASTLAFTVSVVDINAQAQIVAATNWKFLESYIAAALLFWGMTVLIERATSRLEKRINNYNRGGVA</sequence>
<dbReference type="Pfam" id="PF00528">
    <property type="entry name" value="BPD_transp_1"/>
    <property type="match status" value="1"/>
</dbReference>
<dbReference type="OrthoDB" id="9805999at2"/>
<comment type="subcellular location">
    <subcellularLocation>
        <location evidence="1 7">Cell membrane</location>
        <topology evidence="1 7">Multi-pass membrane protein</topology>
    </subcellularLocation>
</comment>
<dbReference type="Proteomes" id="UP000076967">
    <property type="component" value="Unassembled WGS sequence"/>
</dbReference>
<feature type="transmembrane region" description="Helical" evidence="7">
    <location>
        <begin position="58"/>
        <end position="78"/>
    </location>
</feature>
<gene>
    <name evidence="9" type="ORF">PGLA_10010</name>
</gene>
<keyword evidence="2 7" id="KW-0813">Transport</keyword>